<accession>K8EWS2</accession>
<dbReference type="PANTHER" id="PTHR30146:SF95">
    <property type="entry name" value="RIBOSE OPERON REPRESSOR"/>
    <property type="match status" value="1"/>
</dbReference>
<dbReference type="SUPFAM" id="SSF53822">
    <property type="entry name" value="Periplasmic binding protein-like I"/>
    <property type="match status" value="1"/>
</dbReference>
<dbReference type="HOGENOM" id="CLU_037628_6_0_9"/>
<dbReference type="STRING" id="1234679.BN424_3573"/>
<dbReference type="InterPro" id="IPR028082">
    <property type="entry name" value="Peripla_BP_I"/>
</dbReference>
<evidence type="ECO:0000259" key="5">
    <source>
        <dbReference type="PROSITE" id="PS50932"/>
    </source>
</evidence>
<dbReference type="InterPro" id="IPR001761">
    <property type="entry name" value="Peripla_BP/Lac1_sug-bd_dom"/>
</dbReference>
<dbReference type="PRINTS" id="PR00036">
    <property type="entry name" value="HTHLACI"/>
</dbReference>
<dbReference type="GO" id="GO:0000976">
    <property type="term" value="F:transcription cis-regulatory region binding"/>
    <property type="evidence" value="ECO:0007669"/>
    <property type="project" value="TreeGrafter"/>
</dbReference>
<dbReference type="PATRIC" id="fig|1234679.3.peg.3580"/>
<sequence>MKATMKDVAKLAGVGVGTVSRVINGVRVKDSTLKKVNQSIQELGYEPDIYARGMKTNRSNTIALIVPTIWHPFFSEFGFHVEKELKALGYKIFLCNSTGDPAVEDEYIQMIKQNKVDGIIGITYTDIDKSVSSDIPFVSIDRHFTSKVTIVAADSKQGGEIAFNELNKRGCQHFAFVGTHQDKESETKNRRIYFEKSARRAGKKISILDFEEPIIDFENQVQKFFIDNPTIDGLFGINDFLAMDVMKELEKLGKRIPEDIQVIGFDGVKLSEEREYLMTTIRQPLETMAKVAVEQIMNAINGDPIDYKTIIPVTFIEGSTTKN</sequence>
<dbReference type="EMBL" id="HE999757">
    <property type="protein sequence ID" value="CCO13186.1"/>
    <property type="molecule type" value="Genomic_DNA"/>
</dbReference>
<keyword evidence="1" id="KW-0678">Repressor</keyword>
<dbReference type="PANTHER" id="PTHR30146">
    <property type="entry name" value="LACI-RELATED TRANSCRIPTIONAL REPRESSOR"/>
    <property type="match status" value="1"/>
</dbReference>
<dbReference type="SMART" id="SM00354">
    <property type="entry name" value="HTH_LACI"/>
    <property type="match status" value="1"/>
</dbReference>
<organism evidence="6 7">
    <name type="scientific">Carnobacterium maltaromaticum LMA28</name>
    <dbReference type="NCBI Taxonomy" id="1234679"/>
    <lineage>
        <taxon>Bacteria</taxon>
        <taxon>Bacillati</taxon>
        <taxon>Bacillota</taxon>
        <taxon>Bacilli</taxon>
        <taxon>Lactobacillales</taxon>
        <taxon>Carnobacteriaceae</taxon>
        <taxon>Carnobacterium</taxon>
    </lineage>
</organism>
<dbReference type="CDD" id="cd01392">
    <property type="entry name" value="HTH_LacI"/>
    <property type="match status" value="1"/>
</dbReference>
<evidence type="ECO:0000313" key="7">
    <source>
        <dbReference type="Proteomes" id="UP000000212"/>
    </source>
</evidence>
<evidence type="ECO:0000256" key="2">
    <source>
        <dbReference type="ARBA" id="ARBA00023015"/>
    </source>
</evidence>
<dbReference type="PROSITE" id="PS00356">
    <property type="entry name" value="HTH_LACI_1"/>
    <property type="match status" value="1"/>
</dbReference>
<keyword evidence="2" id="KW-0805">Transcription regulation</keyword>
<evidence type="ECO:0000313" key="6">
    <source>
        <dbReference type="EMBL" id="CCO13186.1"/>
    </source>
</evidence>
<dbReference type="SUPFAM" id="SSF47413">
    <property type="entry name" value="lambda repressor-like DNA-binding domains"/>
    <property type="match status" value="1"/>
</dbReference>
<dbReference type="InterPro" id="IPR010982">
    <property type="entry name" value="Lambda_DNA-bd_dom_sf"/>
</dbReference>
<feature type="domain" description="HTH lacI-type" evidence="5">
    <location>
        <begin position="3"/>
        <end position="56"/>
    </location>
</feature>
<gene>
    <name evidence="6" type="primary">scrR</name>
    <name evidence="6" type="ORF">BN424_3573</name>
</gene>
<evidence type="ECO:0000256" key="1">
    <source>
        <dbReference type="ARBA" id="ARBA00022491"/>
    </source>
</evidence>
<dbReference type="KEGG" id="cml:BN424_3573"/>
<dbReference type="Gene3D" id="3.40.50.2300">
    <property type="match status" value="2"/>
</dbReference>
<evidence type="ECO:0000256" key="4">
    <source>
        <dbReference type="ARBA" id="ARBA00023163"/>
    </source>
</evidence>
<evidence type="ECO:0000256" key="3">
    <source>
        <dbReference type="ARBA" id="ARBA00023125"/>
    </source>
</evidence>
<keyword evidence="7" id="KW-1185">Reference proteome</keyword>
<dbReference type="InterPro" id="IPR000843">
    <property type="entry name" value="HTH_LacI"/>
</dbReference>
<reference evidence="7" key="1">
    <citation type="journal article" date="2013" name="Genome Announc.">
        <title>Complete Chromosome Sequence of Carnobacterium maltaromaticum LMA 28.</title>
        <authorList>
            <person name="Cailliez-Grimal C."/>
            <person name="Chaillou S."/>
            <person name="Anba-Mondoloni J."/>
            <person name="Loux V."/>
            <person name="Afzal M.I."/>
            <person name="Rahman A."/>
            <person name="Kergourlay G."/>
            <person name="Champomier-Verges M.C."/>
            <person name="Zagorec M."/>
            <person name="Dalgaard P."/>
            <person name="Leisner J.J."/>
            <person name="Prevost H."/>
            <person name="Revol-Junelles A.M."/>
            <person name="Borges F."/>
        </authorList>
    </citation>
    <scope>NUCLEOTIDE SEQUENCE</scope>
    <source>
        <strain evidence="7">LMA28</strain>
    </source>
</reference>
<proteinExistence type="predicted"/>
<dbReference type="AlphaFoldDB" id="K8EWS2"/>
<dbReference type="OrthoDB" id="9796186at2"/>
<dbReference type="RefSeq" id="WP_015077875.1">
    <property type="nucleotide sequence ID" value="NC_019425.2"/>
</dbReference>
<dbReference type="CDD" id="cd06291">
    <property type="entry name" value="PBP1_Qymf-like"/>
    <property type="match status" value="1"/>
</dbReference>
<keyword evidence="3" id="KW-0238">DNA-binding</keyword>
<name>K8EWS2_CARML</name>
<keyword evidence="4" id="KW-0804">Transcription</keyword>
<dbReference type="GO" id="GO:0003700">
    <property type="term" value="F:DNA-binding transcription factor activity"/>
    <property type="evidence" value="ECO:0007669"/>
    <property type="project" value="TreeGrafter"/>
</dbReference>
<dbReference type="Pfam" id="PF00532">
    <property type="entry name" value="Peripla_BP_1"/>
    <property type="match status" value="1"/>
</dbReference>
<dbReference type="Gene3D" id="1.10.260.40">
    <property type="entry name" value="lambda repressor-like DNA-binding domains"/>
    <property type="match status" value="1"/>
</dbReference>
<protein>
    <submittedName>
        <fullName evidence="6">Bacterial regulatory s, lacI family protein</fullName>
    </submittedName>
</protein>
<dbReference type="PROSITE" id="PS50932">
    <property type="entry name" value="HTH_LACI_2"/>
    <property type="match status" value="1"/>
</dbReference>
<dbReference type="Proteomes" id="UP000000212">
    <property type="component" value="Chromosome"/>
</dbReference>
<dbReference type="Pfam" id="PF00356">
    <property type="entry name" value="LacI"/>
    <property type="match status" value="1"/>
</dbReference>
<dbReference type="eggNOG" id="COG1609">
    <property type="taxonomic scope" value="Bacteria"/>
</dbReference>